<dbReference type="Pfam" id="PF00278">
    <property type="entry name" value="Orn_DAP_Arg_deC"/>
    <property type="match status" value="1"/>
</dbReference>
<dbReference type="FunFam" id="3.20.20.10:FF:000003">
    <property type="entry name" value="Diaminopimelate decarboxylase"/>
    <property type="match status" value="1"/>
</dbReference>
<evidence type="ECO:0000256" key="1">
    <source>
        <dbReference type="ARBA" id="ARBA00001933"/>
    </source>
</evidence>
<feature type="binding site" evidence="5">
    <location>
        <position position="306"/>
    </location>
    <ligand>
        <name>substrate</name>
    </ligand>
</feature>
<comment type="similarity">
    <text evidence="5">Belongs to the Orn/Lys/Arg decarboxylase class-II family. LysA subfamily.</text>
</comment>
<evidence type="ECO:0000256" key="8">
    <source>
        <dbReference type="RuleBase" id="RU003738"/>
    </source>
</evidence>
<dbReference type="AlphaFoldDB" id="A0A368BPK4"/>
<feature type="modified residue" description="N6-(pyridoxal phosphate)lysine" evidence="5 7">
    <location>
        <position position="60"/>
    </location>
</feature>
<evidence type="ECO:0000256" key="3">
    <source>
        <dbReference type="ARBA" id="ARBA00022898"/>
    </source>
</evidence>
<feature type="binding site" evidence="5">
    <location>
        <position position="238"/>
    </location>
    <ligand>
        <name>pyridoxal 5'-phosphate</name>
        <dbReference type="ChEBI" id="CHEBI:597326"/>
    </ligand>
</feature>
<dbReference type="PRINTS" id="PR01179">
    <property type="entry name" value="ODADCRBXLASE"/>
</dbReference>
<keyword evidence="4 5" id="KW-0456">Lyase</keyword>
<dbReference type="InterPro" id="IPR029066">
    <property type="entry name" value="PLP-binding_barrel"/>
</dbReference>
<dbReference type="SUPFAM" id="SSF50621">
    <property type="entry name" value="Alanine racemase C-terminal domain-like"/>
    <property type="match status" value="1"/>
</dbReference>
<dbReference type="HAMAP" id="MF_02120">
    <property type="entry name" value="LysA"/>
    <property type="match status" value="1"/>
</dbReference>
<evidence type="ECO:0000256" key="2">
    <source>
        <dbReference type="ARBA" id="ARBA00022793"/>
    </source>
</evidence>
<dbReference type="PRINTS" id="PR01181">
    <property type="entry name" value="DAPDCRBXLASE"/>
</dbReference>
<dbReference type="GO" id="GO:0009089">
    <property type="term" value="P:lysine biosynthetic process via diaminopimelate"/>
    <property type="evidence" value="ECO:0007669"/>
    <property type="project" value="UniProtKB-UniRule"/>
</dbReference>
<feature type="active site" description="Proton donor" evidence="7">
    <location>
        <position position="336"/>
    </location>
</feature>
<comment type="caution">
    <text evidence="11">The sequence shown here is derived from an EMBL/GenBank/DDBJ whole genome shotgun (WGS) entry which is preliminary data.</text>
</comment>
<evidence type="ECO:0000256" key="5">
    <source>
        <dbReference type="HAMAP-Rule" id="MF_02120"/>
    </source>
</evidence>
<feature type="domain" description="Orn/DAP/Arg decarboxylase 2 N-terminal" evidence="10">
    <location>
        <begin position="37"/>
        <end position="275"/>
    </location>
</feature>
<evidence type="ECO:0000313" key="12">
    <source>
        <dbReference type="Proteomes" id="UP000252147"/>
    </source>
</evidence>
<feature type="binding site" evidence="5">
    <location>
        <position position="364"/>
    </location>
    <ligand>
        <name>pyridoxal 5'-phosphate</name>
        <dbReference type="ChEBI" id="CHEBI:597326"/>
    </ligand>
</feature>
<keyword evidence="2 5" id="KW-0210">Decarboxylase</keyword>
<dbReference type="InterPro" id="IPR022644">
    <property type="entry name" value="De-COase2_N"/>
</dbReference>
<evidence type="ECO:0000259" key="9">
    <source>
        <dbReference type="Pfam" id="PF00278"/>
    </source>
</evidence>
<feature type="binding site" evidence="5">
    <location>
        <position position="310"/>
    </location>
    <ligand>
        <name>substrate</name>
    </ligand>
</feature>
<dbReference type="InterPro" id="IPR022643">
    <property type="entry name" value="De-COase2_C"/>
</dbReference>
<evidence type="ECO:0000256" key="6">
    <source>
        <dbReference type="NCBIfam" id="TIGR01048"/>
    </source>
</evidence>
<dbReference type="SUPFAM" id="SSF51419">
    <property type="entry name" value="PLP-binding barrel"/>
    <property type="match status" value="1"/>
</dbReference>
<dbReference type="CDD" id="cd06828">
    <property type="entry name" value="PLPDE_III_DapDC"/>
    <property type="match status" value="1"/>
</dbReference>
<keyword evidence="5 8" id="KW-0457">Lysine biosynthesis</keyword>
<evidence type="ECO:0000313" key="11">
    <source>
        <dbReference type="EMBL" id="RCL39220.1"/>
    </source>
</evidence>
<comment type="caution">
    <text evidence="5">Lacks conserved residue(s) required for the propagation of feature annotation.</text>
</comment>
<evidence type="ECO:0000256" key="4">
    <source>
        <dbReference type="ARBA" id="ARBA00023239"/>
    </source>
</evidence>
<dbReference type="PANTHER" id="PTHR43727">
    <property type="entry name" value="DIAMINOPIMELATE DECARBOXYLASE"/>
    <property type="match status" value="1"/>
</dbReference>
<dbReference type="GO" id="GO:0008836">
    <property type="term" value="F:diaminopimelate decarboxylase activity"/>
    <property type="evidence" value="ECO:0007669"/>
    <property type="project" value="UniProtKB-UniRule"/>
</dbReference>
<organism evidence="11 12">
    <name type="scientific">SAR86 cluster bacterium</name>
    <dbReference type="NCBI Taxonomy" id="2030880"/>
    <lineage>
        <taxon>Bacteria</taxon>
        <taxon>Pseudomonadati</taxon>
        <taxon>Pseudomonadota</taxon>
        <taxon>Gammaproteobacteria</taxon>
        <taxon>SAR86 cluster</taxon>
    </lineage>
</organism>
<keyword evidence="5" id="KW-0028">Amino-acid biosynthesis</keyword>
<dbReference type="InterPro" id="IPR000183">
    <property type="entry name" value="Orn/DAP/Arg_de-COase"/>
</dbReference>
<feature type="domain" description="Orn/DAP/Arg decarboxylase 2 C-terminal" evidence="9">
    <location>
        <begin position="30"/>
        <end position="362"/>
    </location>
</feature>
<dbReference type="NCBIfam" id="TIGR01048">
    <property type="entry name" value="lysA"/>
    <property type="match status" value="1"/>
</dbReference>
<dbReference type="InterPro" id="IPR022657">
    <property type="entry name" value="De-COase2_CS"/>
</dbReference>
<feature type="binding site" evidence="5">
    <location>
        <position position="364"/>
    </location>
    <ligand>
        <name>substrate</name>
    </ligand>
</feature>
<dbReference type="PANTHER" id="PTHR43727:SF2">
    <property type="entry name" value="GROUP IV DECARBOXYLASE"/>
    <property type="match status" value="1"/>
</dbReference>
<dbReference type="InterPro" id="IPR002986">
    <property type="entry name" value="DAP_deCOOHase_LysA"/>
</dbReference>
<dbReference type="InterPro" id="IPR009006">
    <property type="entry name" value="Ala_racemase/Decarboxylase_C"/>
</dbReference>
<dbReference type="Gene3D" id="2.40.37.10">
    <property type="entry name" value="Lyase, Ornithine Decarboxylase, Chain A, domain 1"/>
    <property type="match status" value="1"/>
</dbReference>
<comment type="catalytic activity">
    <reaction evidence="5 8">
        <text>meso-2,6-diaminopimelate + H(+) = L-lysine + CO2</text>
        <dbReference type="Rhea" id="RHEA:15101"/>
        <dbReference type="ChEBI" id="CHEBI:15378"/>
        <dbReference type="ChEBI" id="CHEBI:16526"/>
        <dbReference type="ChEBI" id="CHEBI:32551"/>
        <dbReference type="ChEBI" id="CHEBI:57791"/>
        <dbReference type="EC" id="4.1.1.20"/>
    </reaction>
</comment>
<dbReference type="PROSITE" id="PS00879">
    <property type="entry name" value="ODR_DC_2_2"/>
    <property type="match status" value="1"/>
</dbReference>
<comment type="pathway">
    <text evidence="5 8">Amino-acid biosynthesis; L-lysine biosynthesis via DAP pathway; L-lysine from DL-2,6-diaminopimelate: step 1/1.</text>
</comment>
<evidence type="ECO:0000259" key="10">
    <source>
        <dbReference type="Pfam" id="PF02784"/>
    </source>
</evidence>
<proteinExistence type="inferred from homology"/>
<dbReference type="PROSITE" id="PS00878">
    <property type="entry name" value="ODR_DC_2_1"/>
    <property type="match status" value="1"/>
</dbReference>
<dbReference type="Proteomes" id="UP000252147">
    <property type="component" value="Unassembled WGS sequence"/>
</dbReference>
<dbReference type="EMBL" id="QOPD01000001">
    <property type="protein sequence ID" value="RCL39220.1"/>
    <property type="molecule type" value="Genomic_DNA"/>
</dbReference>
<feature type="binding site" evidence="5">
    <location>
        <position position="337"/>
    </location>
    <ligand>
        <name>substrate</name>
    </ligand>
</feature>
<sequence length="409" mass="45535">MIEQLKYQNDDLILEEVNLSSLVHNFGSPCYVYSENHIKNNVKEYLCSVTENDLICFAVKANSNLSIIKLIAEMGCGFDVVSGGELERVIVAGGDPNKVVFSGVGKTDEEISYAIKHQIKSINIESKSELIRVAEIAKNIGLQQDIALRINPEASLDTHPYLETGALYNKFGIALNDIDWCLSYIKESNSLNLRGVAFHIGSGIKKFDDFDPALHKALEIFTTISDKNKLDFIDVGGGLSHYSNAESIGSFVAKIQEKIPENVSLVMEPGKSIVARAGFLLTRVTYIKKLEKKIAVTDAGMNDMIRVPLYEGKHPIYNLQQRPKSSESIMIVGPICESADYFQKDHEFEIHESDILAIGDVGAYGFSMSSNYNSRPRVSEVMVNGNDVKLIRLRENNKQNMALEIFDDH</sequence>
<evidence type="ECO:0000256" key="7">
    <source>
        <dbReference type="PIRSR" id="PIRSR600183-50"/>
    </source>
</evidence>
<dbReference type="EC" id="4.1.1.20" evidence="5 6"/>
<protein>
    <recommendedName>
        <fullName evidence="5 6">Diaminopimelate decarboxylase</fullName>
        <shortName evidence="5">DAP decarboxylase</shortName>
        <shortName evidence="5">DAPDC</shortName>
        <ecNumber evidence="5 6">4.1.1.20</ecNumber>
    </recommendedName>
</protein>
<dbReference type="Gene3D" id="3.20.20.10">
    <property type="entry name" value="Alanine racemase"/>
    <property type="match status" value="1"/>
</dbReference>
<comment type="subunit">
    <text evidence="5">Homodimer.</text>
</comment>
<dbReference type="InterPro" id="IPR022653">
    <property type="entry name" value="De-COase2_pyr-phos_BS"/>
</dbReference>
<gene>
    <name evidence="5 11" type="primary">lysA</name>
    <name evidence="11" type="ORF">DBW97_00400</name>
</gene>
<name>A0A368BPK4_9GAMM</name>
<accession>A0A368BPK4</accession>
<comment type="cofactor">
    <cofactor evidence="1 5 7 8">
        <name>pyridoxal 5'-phosphate</name>
        <dbReference type="ChEBI" id="CHEBI:597326"/>
    </cofactor>
</comment>
<reference evidence="11 12" key="1">
    <citation type="journal article" date="2018" name="Microbiome">
        <title>Fine metagenomic profile of the Mediterranean stratified and mixed water columns revealed by assembly and recruitment.</title>
        <authorList>
            <person name="Haro-Moreno J.M."/>
            <person name="Lopez-Perez M."/>
            <person name="De La Torre J.R."/>
            <person name="Picazo A."/>
            <person name="Camacho A."/>
            <person name="Rodriguez-Valera F."/>
        </authorList>
    </citation>
    <scope>NUCLEOTIDE SEQUENCE [LARGE SCALE GENOMIC DNA]</scope>
    <source>
        <strain evidence="11">MED-G83</strain>
    </source>
</reference>
<dbReference type="GO" id="GO:0030170">
    <property type="term" value="F:pyridoxal phosphate binding"/>
    <property type="evidence" value="ECO:0007669"/>
    <property type="project" value="UniProtKB-UniRule"/>
</dbReference>
<dbReference type="Pfam" id="PF02784">
    <property type="entry name" value="Orn_Arg_deC_N"/>
    <property type="match status" value="1"/>
</dbReference>
<comment type="function">
    <text evidence="5">Specifically catalyzes the decarboxylation of meso-diaminopimelate (meso-DAP) to L-lysine.</text>
</comment>
<keyword evidence="3 5" id="KW-0663">Pyridoxal phosphate</keyword>
<dbReference type="UniPathway" id="UPA00034">
    <property type="reaction ID" value="UER00027"/>
</dbReference>